<dbReference type="Proteomes" id="UP000602198">
    <property type="component" value="Unassembled WGS sequence"/>
</dbReference>
<dbReference type="InterPro" id="IPR052189">
    <property type="entry name" value="L-asp_N-monooxygenase_NS-form"/>
</dbReference>
<name>A0ABS1MDH7_9NOCA</name>
<keyword evidence="3" id="KW-1185">Reference proteome</keyword>
<accession>A0ABS1MDH7</accession>
<evidence type="ECO:0000313" key="3">
    <source>
        <dbReference type="Proteomes" id="UP000602198"/>
    </source>
</evidence>
<dbReference type="PANTHER" id="PTHR40254:SF1">
    <property type="entry name" value="BLR0577 PROTEIN"/>
    <property type="match status" value="1"/>
</dbReference>
<dbReference type="SUPFAM" id="SSF51905">
    <property type="entry name" value="FAD/NAD(P)-binding domain"/>
    <property type="match status" value="1"/>
</dbReference>
<feature type="domain" description="FAD-dependent urate hydroxylase HpyO/Asp monooxygenase CreE-like FAD/NAD(P)-binding" evidence="1">
    <location>
        <begin position="18"/>
        <end position="197"/>
    </location>
</feature>
<evidence type="ECO:0000259" key="1">
    <source>
        <dbReference type="Pfam" id="PF13454"/>
    </source>
</evidence>
<organism evidence="2 3">
    <name type="scientific">Nocardia acididurans</name>
    <dbReference type="NCBI Taxonomy" id="2802282"/>
    <lineage>
        <taxon>Bacteria</taxon>
        <taxon>Bacillati</taxon>
        <taxon>Actinomycetota</taxon>
        <taxon>Actinomycetes</taxon>
        <taxon>Mycobacteriales</taxon>
        <taxon>Nocardiaceae</taxon>
        <taxon>Nocardia</taxon>
    </lineage>
</organism>
<dbReference type="InterPro" id="IPR038732">
    <property type="entry name" value="HpyO/CreE_NAD-binding"/>
</dbReference>
<dbReference type="EMBL" id="JAERRJ010000011">
    <property type="protein sequence ID" value="MBL1078319.1"/>
    <property type="molecule type" value="Genomic_DNA"/>
</dbReference>
<proteinExistence type="predicted"/>
<gene>
    <name evidence="2" type="ORF">JK358_28320</name>
</gene>
<dbReference type="Pfam" id="PF13454">
    <property type="entry name" value="NAD_binding_9"/>
    <property type="match status" value="1"/>
</dbReference>
<sequence length="639" mass="70132">MNSPTSPARIPVRALNVAIIGAGPRGTVTLERLCANATQRPERPIHIHVIDPYEHGPGRVWRRDQPRQLLMNSVAADITAFPDDSVRCAGPITTGPTQYEWAKTVAMENDSVLPMELRAEARAMRPWSYPSRALHGEYLRWAFTRIERQAPEHVMVTVYRSAATDLTPYAERGGGYRVALGDGRRIRAEAVVLAVGHYDLEPSKRNRELADAARRAGRHYVPPGNASDADLRAIGSGTEVIVYGLGLTFFDHVALLTTGRGGRFEERAGELEYLPSGAEPRIYAASRQGVPYRARPEYREQEVPSYRPRYFTGAFADRLAARSERLDFRADVWPTLRKEMAWAYYRTLLHADPGDEAVLREVFDAPGFDIDRLPAVLEGSLGLGNRHLDWSELLTPGAGRSFASTEIFGKWLRGLLEDDYAAAARGPDRDPGKALAAAVRDLRGVVRRIVSHGGVGGQSYRRDIELWFNGVNNMLASGPPNSRVAELIALQRAGAVEFVGPAAPARFDPDIGLFSVESAVVDGSRRTAPALIESYLPGADIRRAADPFLKDLLARGNCRAYRIPDAGGGYRSGGIDVDPRTLRVIKANGRAHEQVYCFGPPLEGVQWVTASGARPRVNSPLLTQSDQIARAILGLTPAR</sequence>
<protein>
    <submittedName>
        <fullName evidence="2">FAD/NAD(P)-binding protein</fullName>
    </submittedName>
</protein>
<dbReference type="InterPro" id="IPR036188">
    <property type="entry name" value="FAD/NAD-bd_sf"/>
</dbReference>
<dbReference type="Gene3D" id="3.50.50.60">
    <property type="entry name" value="FAD/NAD(P)-binding domain"/>
    <property type="match status" value="1"/>
</dbReference>
<dbReference type="RefSeq" id="WP_201953398.1">
    <property type="nucleotide sequence ID" value="NZ_JAERRJ010000011.1"/>
</dbReference>
<dbReference type="PANTHER" id="PTHR40254">
    <property type="entry name" value="BLR0577 PROTEIN"/>
    <property type="match status" value="1"/>
</dbReference>
<reference evidence="2 3" key="1">
    <citation type="submission" date="2021-01" db="EMBL/GenBank/DDBJ databases">
        <title>WGS of actinomycetes isolated from Thailand.</title>
        <authorList>
            <person name="Thawai C."/>
        </authorList>
    </citation>
    <scope>NUCLEOTIDE SEQUENCE [LARGE SCALE GENOMIC DNA]</scope>
    <source>
        <strain evidence="2 3">LPG 2</strain>
    </source>
</reference>
<evidence type="ECO:0000313" key="2">
    <source>
        <dbReference type="EMBL" id="MBL1078319.1"/>
    </source>
</evidence>
<comment type="caution">
    <text evidence="2">The sequence shown here is derived from an EMBL/GenBank/DDBJ whole genome shotgun (WGS) entry which is preliminary data.</text>
</comment>